<dbReference type="InterPro" id="IPR050109">
    <property type="entry name" value="HTH-type_TetR-like_transc_reg"/>
</dbReference>
<dbReference type="InterPro" id="IPR001647">
    <property type="entry name" value="HTH_TetR"/>
</dbReference>
<dbReference type="PANTHER" id="PTHR30055:SF234">
    <property type="entry name" value="HTH-TYPE TRANSCRIPTIONAL REGULATOR BETI"/>
    <property type="match status" value="1"/>
</dbReference>
<dbReference type="PROSITE" id="PS50977">
    <property type="entry name" value="HTH_TETR_2"/>
    <property type="match status" value="1"/>
</dbReference>
<feature type="domain" description="HTH tetR-type" evidence="5">
    <location>
        <begin position="7"/>
        <end position="67"/>
    </location>
</feature>
<evidence type="ECO:0000313" key="7">
    <source>
        <dbReference type="Proteomes" id="UP001210380"/>
    </source>
</evidence>
<dbReference type="Pfam" id="PF00440">
    <property type="entry name" value="TetR_N"/>
    <property type="match status" value="1"/>
</dbReference>
<gene>
    <name evidence="6" type="ORF">OU415_37665</name>
</gene>
<dbReference type="EMBL" id="JAQGLA010000159">
    <property type="protein sequence ID" value="MDA3631204.1"/>
    <property type="molecule type" value="Genomic_DNA"/>
</dbReference>
<proteinExistence type="predicted"/>
<organism evidence="6 7">
    <name type="scientific">Saccharopolyspora oryzae</name>
    <dbReference type="NCBI Taxonomy" id="2997343"/>
    <lineage>
        <taxon>Bacteria</taxon>
        <taxon>Bacillati</taxon>
        <taxon>Actinomycetota</taxon>
        <taxon>Actinomycetes</taxon>
        <taxon>Pseudonocardiales</taxon>
        <taxon>Pseudonocardiaceae</taxon>
        <taxon>Saccharopolyspora</taxon>
    </lineage>
</organism>
<keyword evidence="7" id="KW-1185">Reference proteome</keyword>
<evidence type="ECO:0000256" key="4">
    <source>
        <dbReference type="PROSITE-ProRule" id="PRU00335"/>
    </source>
</evidence>
<dbReference type="InterPro" id="IPR009057">
    <property type="entry name" value="Homeodomain-like_sf"/>
</dbReference>
<evidence type="ECO:0000256" key="1">
    <source>
        <dbReference type="ARBA" id="ARBA00023015"/>
    </source>
</evidence>
<evidence type="ECO:0000259" key="5">
    <source>
        <dbReference type="PROSITE" id="PS50977"/>
    </source>
</evidence>
<feature type="DNA-binding region" description="H-T-H motif" evidence="4">
    <location>
        <begin position="30"/>
        <end position="49"/>
    </location>
</feature>
<comment type="caution">
    <text evidence="6">The sequence shown here is derived from an EMBL/GenBank/DDBJ whole genome shotgun (WGS) entry which is preliminary data.</text>
</comment>
<keyword evidence="3" id="KW-0804">Transcription</keyword>
<keyword evidence="1" id="KW-0805">Transcription regulation</keyword>
<name>A0ABT4VB75_9PSEU</name>
<accession>A0ABT4VB75</accession>
<evidence type="ECO:0000256" key="2">
    <source>
        <dbReference type="ARBA" id="ARBA00023125"/>
    </source>
</evidence>
<keyword evidence="2 4" id="KW-0238">DNA-binding</keyword>
<dbReference type="RefSeq" id="WP_270954561.1">
    <property type="nucleotide sequence ID" value="NZ_JAQGLA010000159.1"/>
</dbReference>
<dbReference type="SUPFAM" id="SSF46689">
    <property type="entry name" value="Homeodomain-like"/>
    <property type="match status" value="1"/>
</dbReference>
<sequence>MARALRQHVDEEILDRAAALFAQHGFEQTSLKALADAVGLSKAGLLHHYPSKEALHAAAQNFAAVRCKQVFDQVASLPLGPARDRRVLELLTDTALDRPGLVALLFRPVTTPEAHHHDELLSELFAIAPSDAERLIRVTGALGALAVLSLAAHYRGDKTSWRPRIVETCFNALGHASYVDEHRRGD</sequence>
<dbReference type="Gene3D" id="1.10.357.10">
    <property type="entry name" value="Tetracycline Repressor, domain 2"/>
    <property type="match status" value="1"/>
</dbReference>
<dbReference type="PANTHER" id="PTHR30055">
    <property type="entry name" value="HTH-TYPE TRANSCRIPTIONAL REGULATOR RUTR"/>
    <property type="match status" value="1"/>
</dbReference>
<evidence type="ECO:0000313" key="6">
    <source>
        <dbReference type="EMBL" id="MDA3631204.1"/>
    </source>
</evidence>
<reference evidence="6 7" key="1">
    <citation type="submission" date="2022-11" db="EMBL/GenBank/DDBJ databases">
        <title>Draft genome sequence of Saccharopolyspora sp. WRP15-2 isolated from rhizosphere soils of wild rice in Thailand.</title>
        <authorList>
            <person name="Duangmal K."/>
            <person name="Kammanee S."/>
            <person name="Muangham S."/>
        </authorList>
    </citation>
    <scope>NUCLEOTIDE SEQUENCE [LARGE SCALE GENOMIC DNA]</scope>
    <source>
        <strain evidence="6 7">WRP15-2</strain>
    </source>
</reference>
<evidence type="ECO:0000256" key="3">
    <source>
        <dbReference type="ARBA" id="ARBA00023163"/>
    </source>
</evidence>
<dbReference type="PRINTS" id="PR00455">
    <property type="entry name" value="HTHTETR"/>
</dbReference>
<protein>
    <submittedName>
        <fullName evidence="6">Helix-turn-helix domain containing protein</fullName>
    </submittedName>
</protein>
<dbReference type="Proteomes" id="UP001210380">
    <property type="component" value="Unassembled WGS sequence"/>
</dbReference>